<evidence type="ECO:0000256" key="1">
    <source>
        <dbReference type="SAM" id="MobiDB-lite"/>
    </source>
</evidence>
<reference evidence="2 3" key="1">
    <citation type="journal article" date="2023" name="Genes (Basel)">
        <title>Chromosome-Level Genome Assembly and Circadian Gene Repertoire of the Patagonia Blennie Eleginops maclovinus-The Closest Ancestral Proxy of Antarctic Cryonotothenioids.</title>
        <authorList>
            <person name="Cheng C.C."/>
            <person name="Rivera-Colon A.G."/>
            <person name="Minhas B.F."/>
            <person name="Wilson L."/>
            <person name="Rayamajhi N."/>
            <person name="Vargas-Chacoff L."/>
            <person name="Catchen J.M."/>
        </authorList>
    </citation>
    <scope>NUCLEOTIDE SEQUENCE [LARGE SCALE GENOMIC DNA]</scope>
    <source>
        <strain evidence="2">JMC-PN-2008</strain>
    </source>
</reference>
<evidence type="ECO:0000313" key="2">
    <source>
        <dbReference type="EMBL" id="KAK5858879.1"/>
    </source>
</evidence>
<protein>
    <submittedName>
        <fullName evidence="2">Uncharacterized protein</fullName>
    </submittedName>
</protein>
<feature type="compositionally biased region" description="Polar residues" evidence="1">
    <location>
        <begin position="88"/>
        <end position="102"/>
    </location>
</feature>
<feature type="region of interest" description="Disordered" evidence="1">
    <location>
        <begin position="1"/>
        <end position="33"/>
    </location>
</feature>
<dbReference type="EMBL" id="JAUZQC010000015">
    <property type="protein sequence ID" value="KAK5858879.1"/>
    <property type="molecule type" value="Genomic_DNA"/>
</dbReference>
<feature type="compositionally biased region" description="Acidic residues" evidence="1">
    <location>
        <begin position="145"/>
        <end position="161"/>
    </location>
</feature>
<keyword evidence="3" id="KW-1185">Reference proteome</keyword>
<dbReference type="AlphaFoldDB" id="A0AAN7XE21"/>
<feature type="compositionally biased region" description="Basic and acidic residues" evidence="1">
    <location>
        <begin position="1"/>
        <end position="16"/>
    </location>
</feature>
<evidence type="ECO:0000313" key="3">
    <source>
        <dbReference type="Proteomes" id="UP001346869"/>
    </source>
</evidence>
<dbReference type="Proteomes" id="UP001346869">
    <property type="component" value="Unassembled WGS sequence"/>
</dbReference>
<name>A0AAN7XE21_ELEMC</name>
<feature type="region of interest" description="Disordered" evidence="1">
    <location>
        <begin position="137"/>
        <end position="167"/>
    </location>
</feature>
<feature type="region of interest" description="Disordered" evidence="1">
    <location>
        <begin position="69"/>
        <end position="102"/>
    </location>
</feature>
<reference evidence="2 3" key="2">
    <citation type="journal article" date="2023" name="Mol. Biol. Evol.">
        <title>Genomics of Secondarily Temperate Adaptation in the Only Non-Antarctic Icefish.</title>
        <authorList>
            <person name="Rivera-Colon A.G."/>
            <person name="Rayamajhi N."/>
            <person name="Minhas B.F."/>
            <person name="Madrigal G."/>
            <person name="Bilyk K.T."/>
            <person name="Yoon V."/>
            <person name="Hune M."/>
            <person name="Gregory S."/>
            <person name="Cheng C.H.C."/>
            <person name="Catchen J.M."/>
        </authorList>
    </citation>
    <scope>NUCLEOTIDE SEQUENCE [LARGE SCALE GENOMIC DNA]</scope>
    <source>
        <strain evidence="2">JMC-PN-2008</strain>
    </source>
</reference>
<proteinExistence type="predicted"/>
<organism evidence="2 3">
    <name type="scientific">Eleginops maclovinus</name>
    <name type="common">Patagonian blennie</name>
    <name type="synonym">Eleginus maclovinus</name>
    <dbReference type="NCBI Taxonomy" id="56733"/>
    <lineage>
        <taxon>Eukaryota</taxon>
        <taxon>Metazoa</taxon>
        <taxon>Chordata</taxon>
        <taxon>Craniata</taxon>
        <taxon>Vertebrata</taxon>
        <taxon>Euteleostomi</taxon>
        <taxon>Actinopterygii</taxon>
        <taxon>Neopterygii</taxon>
        <taxon>Teleostei</taxon>
        <taxon>Neoteleostei</taxon>
        <taxon>Acanthomorphata</taxon>
        <taxon>Eupercaria</taxon>
        <taxon>Perciformes</taxon>
        <taxon>Notothenioidei</taxon>
        <taxon>Eleginopidae</taxon>
        <taxon>Eleginops</taxon>
    </lineage>
</organism>
<comment type="caution">
    <text evidence="2">The sequence shown here is derived from an EMBL/GenBank/DDBJ whole genome shotgun (WGS) entry which is preliminary data.</text>
</comment>
<accession>A0AAN7XE21</accession>
<sequence>MGRVRRDSGLPNKRDTPVLNRRDKHKRLLPNKNYEAFSEEPAVDEMHVPIVKPTKPVFPVQSKSGLCFSRPPYTENPSNKAPAVPATRKSSYRVSASGHQTIQTSPRIEAAKPGEMLVNDEEQNMTVTSESVMPSFMESDTTFSCDDEEDDGDGDGEDEDYYSSATTFSSLSSPEIIRREKYVETSTFRIIDEVGIHLNIKNSTLLNVSNAETIHMHQPLNLSSIIDVSEIVDEKNCEINQNKRPEAETRTHVDSFKSEKALELKTPLKLINRRPILYKKKVWFKSPFIADTFEAKCIPGTKLTIYRDNEPAPTSSPAEQIQPDAGPSIAGDIYLKEKALKQTVRSKRPVISNLEESKFFDFISSSDRDAFFDRMRISCAKLRNAPLFPLTAPKYIEPSVF</sequence>
<gene>
    <name evidence="2" type="ORF">PBY51_002991</name>
</gene>